<accession>A0A553P0L2</accession>
<dbReference type="Proteomes" id="UP000318571">
    <property type="component" value="Chromosome 9"/>
</dbReference>
<sequence>MEDIRRNWQERVNGKVTPTLSRKNSVRSRKTSQNQRFGAYDVQRSVSNTSIPEYHPISFDRVYHSLERVRRDRLSADSNKTQFVSTPNILIDVPNSQ</sequence>
<gene>
    <name evidence="2" type="ORF">TCAL_15006</name>
</gene>
<comment type="caution">
    <text evidence="2">The sequence shown here is derived from an EMBL/GenBank/DDBJ whole genome shotgun (WGS) entry which is preliminary data.</text>
</comment>
<reference evidence="2 3" key="1">
    <citation type="journal article" date="2018" name="Nat. Ecol. Evol.">
        <title>Genomic signatures of mitonuclear coevolution across populations of Tigriopus californicus.</title>
        <authorList>
            <person name="Barreto F.S."/>
            <person name="Watson E.T."/>
            <person name="Lima T.G."/>
            <person name="Willett C.S."/>
            <person name="Edmands S."/>
            <person name="Li W."/>
            <person name="Burton R.S."/>
        </authorList>
    </citation>
    <scope>NUCLEOTIDE SEQUENCE [LARGE SCALE GENOMIC DNA]</scope>
    <source>
        <strain evidence="2 3">San Diego</strain>
    </source>
</reference>
<feature type="compositionally biased region" description="Basic and acidic residues" evidence="1">
    <location>
        <begin position="1"/>
        <end position="13"/>
    </location>
</feature>
<evidence type="ECO:0000256" key="1">
    <source>
        <dbReference type="SAM" id="MobiDB-lite"/>
    </source>
</evidence>
<proteinExistence type="predicted"/>
<evidence type="ECO:0000313" key="3">
    <source>
        <dbReference type="Proteomes" id="UP000318571"/>
    </source>
</evidence>
<keyword evidence="3" id="KW-1185">Reference proteome</keyword>
<evidence type="ECO:0000313" key="2">
    <source>
        <dbReference type="EMBL" id="TRY71217.1"/>
    </source>
</evidence>
<dbReference type="AlphaFoldDB" id="A0A553P0L2"/>
<name>A0A553P0L2_TIGCA</name>
<dbReference type="EMBL" id="VCGU01000009">
    <property type="protein sequence ID" value="TRY71217.1"/>
    <property type="molecule type" value="Genomic_DNA"/>
</dbReference>
<organism evidence="2 3">
    <name type="scientific">Tigriopus californicus</name>
    <name type="common">Marine copepod</name>
    <dbReference type="NCBI Taxonomy" id="6832"/>
    <lineage>
        <taxon>Eukaryota</taxon>
        <taxon>Metazoa</taxon>
        <taxon>Ecdysozoa</taxon>
        <taxon>Arthropoda</taxon>
        <taxon>Crustacea</taxon>
        <taxon>Multicrustacea</taxon>
        <taxon>Hexanauplia</taxon>
        <taxon>Copepoda</taxon>
        <taxon>Harpacticoida</taxon>
        <taxon>Harpacticidae</taxon>
        <taxon>Tigriopus</taxon>
    </lineage>
</organism>
<protein>
    <submittedName>
        <fullName evidence="2">Uncharacterized protein</fullName>
    </submittedName>
</protein>
<feature type="region of interest" description="Disordered" evidence="1">
    <location>
        <begin position="1"/>
        <end position="41"/>
    </location>
</feature>